<evidence type="ECO:0000256" key="6">
    <source>
        <dbReference type="SAM" id="Phobius"/>
    </source>
</evidence>
<evidence type="ECO:0000313" key="8">
    <source>
        <dbReference type="EMBL" id="MFC4301909.1"/>
    </source>
</evidence>
<name>A0ABV8S2Y3_9BACL</name>
<evidence type="ECO:0000256" key="3">
    <source>
        <dbReference type="ARBA" id="ARBA00022692"/>
    </source>
</evidence>
<accession>A0ABV8S2Y3</accession>
<dbReference type="RefSeq" id="WP_204604623.1">
    <property type="nucleotide sequence ID" value="NZ_JBHSED010000001.1"/>
</dbReference>
<keyword evidence="9" id="KW-1185">Reference proteome</keyword>
<gene>
    <name evidence="8" type="ORF">ACFO1S_00480</name>
</gene>
<protein>
    <submittedName>
        <fullName evidence="8">DUF3817 domain-containing protein</fullName>
    </submittedName>
</protein>
<feature type="transmembrane region" description="Helical" evidence="6">
    <location>
        <begin position="42"/>
        <end position="63"/>
    </location>
</feature>
<keyword evidence="5 6" id="KW-0472">Membrane</keyword>
<evidence type="ECO:0000256" key="1">
    <source>
        <dbReference type="ARBA" id="ARBA00004651"/>
    </source>
</evidence>
<keyword evidence="2" id="KW-1003">Cell membrane</keyword>
<dbReference type="PANTHER" id="PTHR40077:SF1">
    <property type="entry name" value="MEMBRANE PROTEIN"/>
    <property type="match status" value="1"/>
</dbReference>
<dbReference type="PANTHER" id="PTHR40077">
    <property type="entry name" value="MEMBRANE PROTEIN-RELATED"/>
    <property type="match status" value="1"/>
</dbReference>
<comment type="caution">
    <text evidence="8">The sequence shown here is derived from an EMBL/GenBank/DDBJ whole genome shotgun (WGS) entry which is preliminary data.</text>
</comment>
<dbReference type="EMBL" id="JBHSED010000001">
    <property type="protein sequence ID" value="MFC4301909.1"/>
    <property type="molecule type" value="Genomic_DNA"/>
</dbReference>
<dbReference type="Pfam" id="PF12823">
    <property type="entry name" value="DUF3817"/>
    <property type="match status" value="1"/>
</dbReference>
<feature type="transmembrane region" description="Helical" evidence="6">
    <location>
        <begin position="69"/>
        <end position="88"/>
    </location>
</feature>
<dbReference type="InterPro" id="IPR023845">
    <property type="entry name" value="DUF3817_TM"/>
</dbReference>
<organism evidence="8 9">
    <name type="scientific">Cohnella boryungensis</name>
    <dbReference type="NCBI Taxonomy" id="768479"/>
    <lineage>
        <taxon>Bacteria</taxon>
        <taxon>Bacillati</taxon>
        <taxon>Bacillota</taxon>
        <taxon>Bacilli</taxon>
        <taxon>Bacillales</taxon>
        <taxon>Paenibacillaceae</taxon>
        <taxon>Cohnella</taxon>
    </lineage>
</organism>
<evidence type="ECO:0000256" key="2">
    <source>
        <dbReference type="ARBA" id="ARBA00022475"/>
    </source>
</evidence>
<dbReference type="Proteomes" id="UP001595755">
    <property type="component" value="Unassembled WGS sequence"/>
</dbReference>
<sequence length="94" mass="10239">MLATPLGRLRFIGIFEAASFLILLLIAMPLKYFADLPQGVTVVGMAHGVLFTLYLLAVLNALLARKLSWLMAALAVVAAFLPFGPLILDRKIQN</sequence>
<evidence type="ECO:0000313" key="9">
    <source>
        <dbReference type="Proteomes" id="UP001595755"/>
    </source>
</evidence>
<evidence type="ECO:0000256" key="4">
    <source>
        <dbReference type="ARBA" id="ARBA00022989"/>
    </source>
</evidence>
<reference evidence="9" key="1">
    <citation type="journal article" date="2019" name="Int. J. Syst. Evol. Microbiol.">
        <title>The Global Catalogue of Microorganisms (GCM) 10K type strain sequencing project: providing services to taxonomists for standard genome sequencing and annotation.</title>
        <authorList>
            <consortium name="The Broad Institute Genomics Platform"/>
            <consortium name="The Broad Institute Genome Sequencing Center for Infectious Disease"/>
            <person name="Wu L."/>
            <person name="Ma J."/>
        </authorList>
    </citation>
    <scope>NUCLEOTIDE SEQUENCE [LARGE SCALE GENOMIC DNA]</scope>
    <source>
        <strain evidence="9">CGMCC 4.1641</strain>
    </source>
</reference>
<keyword evidence="3 6" id="KW-0812">Transmembrane</keyword>
<feature type="transmembrane region" description="Helical" evidence="6">
    <location>
        <begin position="12"/>
        <end position="30"/>
    </location>
</feature>
<feature type="domain" description="DUF3817" evidence="7">
    <location>
        <begin position="7"/>
        <end position="93"/>
    </location>
</feature>
<evidence type="ECO:0000256" key="5">
    <source>
        <dbReference type="ARBA" id="ARBA00023136"/>
    </source>
</evidence>
<proteinExistence type="predicted"/>
<keyword evidence="4 6" id="KW-1133">Transmembrane helix</keyword>
<evidence type="ECO:0000259" key="7">
    <source>
        <dbReference type="Pfam" id="PF12823"/>
    </source>
</evidence>
<dbReference type="NCBIfam" id="TIGR03954">
    <property type="entry name" value="integ_memb_HG"/>
    <property type="match status" value="1"/>
</dbReference>
<comment type="subcellular location">
    <subcellularLocation>
        <location evidence="1">Cell membrane</location>
        <topology evidence="1">Multi-pass membrane protein</topology>
    </subcellularLocation>
</comment>